<gene>
    <name evidence="2" type="ORF">chiPu_0007903</name>
</gene>
<keyword evidence="3" id="KW-1185">Reference proteome</keyword>
<sequence length="128" mass="14441">MLFDDDDDDATHTQQDLQLLIDCLSHACKDFGLTISLKKKGVLGQNTDAPPVITMADYGLNVCPSVYLPWFYHHLQPLLGHTDRQEERESSLNSCSPHDSSMDKSQADSEDKNASLQQLCHKHMTIRQ</sequence>
<evidence type="ECO:0000313" key="3">
    <source>
        <dbReference type="Proteomes" id="UP000287033"/>
    </source>
</evidence>
<feature type="region of interest" description="Disordered" evidence="1">
    <location>
        <begin position="82"/>
        <end position="115"/>
    </location>
</feature>
<organism evidence="2 3">
    <name type="scientific">Chiloscyllium punctatum</name>
    <name type="common">Brownbanded bambooshark</name>
    <name type="synonym">Hemiscyllium punctatum</name>
    <dbReference type="NCBI Taxonomy" id="137246"/>
    <lineage>
        <taxon>Eukaryota</taxon>
        <taxon>Metazoa</taxon>
        <taxon>Chordata</taxon>
        <taxon>Craniata</taxon>
        <taxon>Vertebrata</taxon>
        <taxon>Chondrichthyes</taxon>
        <taxon>Elasmobranchii</taxon>
        <taxon>Galeomorphii</taxon>
        <taxon>Galeoidea</taxon>
        <taxon>Orectolobiformes</taxon>
        <taxon>Hemiscylliidae</taxon>
        <taxon>Chiloscyllium</taxon>
    </lineage>
</organism>
<comment type="caution">
    <text evidence="2">The sequence shown here is derived from an EMBL/GenBank/DDBJ whole genome shotgun (WGS) entry which is preliminary data.</text>
</comment>
<dbReference type="AlphaFoldDB" id="A0A401SGF0"/>
<reference evidence="2 3" key="1">
    <citation type="journal article" date="2018" name="Nat. Ecol. Evol.">
        <title>Shark genomes provide insights into elasmobranch evolution and the origin of vertebrates.</title>
        <authorList>
            <person name="Hara Y"/>
            <person name="Yamaguchi K"/>
            <person name="Onimaru K"/>
            <person name="Kadota M"/>
            <person name="Koyanagi M"/>
            <person name="Keeley SD"/>
            <person name="Tatsumi K"/>
            <person name="Tanaka K"/>
            <person name="Motone F"/>
            <person name="Kageyama Y"/>
            <person name="Nozu R"/>
            <person name="Adachi N"/>
            <person name="Nishimura O"/>
            <person name="Nakagawa R"/>
            <person name="Tanegashima C"/>
            <person name="Kiyatake I"/>
            <person name="Matsumoto R"/>
            <person name="Murakumo K"/>
            <person name="Nishida K"/>
            <person name="Terakita A"/>
            <person name="Kuratani S"/>
            <person name="Sato K"/>
            <person name="Hyodo S Kuraku.S."/>
        </authorList>
    </citation>
    <scope>NUCLEOTIDE SEQUENCE [LARGE SCALE GENOMIC DNA]</scope>
</reference>
<dbReference type="EMBL" id="BEZZ01000252">
    <property type="protein sequence ID" value="GCC29461.1"/>
    <property type="molecule type" value="Genomic_DNA"/>
</dbReference>
<evidence type="ECO:0000313" key="2">
    <source>
        <dbReference type="EMBL" id="GCC29461.1"/>
    </source>
</evidence>
<name>A0A401SGF0_CHIPU</name>
<accession>A0A401SGF0</accession>
<evidence type="ECO:0000256" key="1">
    <source>
        <dbReference type="SAM" id="MobiDB-lite"/>
    </source>
</evidence>
<protein>
    <submittedName>
        <fullName evidence="2">Uncharacterized protein</fullName>
    </submittedName>
</protein>
<dbReference type="Proteomes" id="UP000287033">
    <property type="component" value="Unassembled WGS sequence"/>
</dbReference>
<feature type="compositionally biased region" description="Basic and acidic residues" evidence="1">
    <location>
        <begin position="100"/>
        <end position="113"/>
    </location>
</feature>
<proteinExistence type="predicted"/>
<dbReference type="STRING" id="137246.A0A401SGF0"/>